<evidence type="ECO:0000313" key="3">
    <source>
        <dbReference type="Proteomes" id="UP001295423"/>
    </source>
</evidence>
<accession>A0AAD2CM82</accession>
<proteinExistence type="predicted"/>
<protein>
    <submittedName>
        <fullName evidence="2">Uncharacterized protein</fullName>
    </submittedName>
</protein>
<dbReference type="Proteomes" id="UP001295423">
    <property type="component" value="Unassembled WGS sequence"/>
</dbReference>
<feature type="non-terminal residue" evidence="2">
    <location>
        <position position="163"/>
    </location>
</feature>
<organism evidence="2 3">
    <name type="scientific">Cylindrotheca closterium</name>
    <dbReference type="NCBI Taxonomy" id="2856"/>
    <lineage>
        <taxon>Eukaryota</taxon>
        <taxon>Sar</taxon>
        <taxon>Stramenopiles</taxon>
        <taxon>Ochrophyta</taxon>
        <taxon>Bacillariophyta</taxon>
        <taxon>Bacillariophyceae</taxon>
        <taxon>Bacillariophycidae</taxon>
        <taxon>Bacillariales</taxon>
        <taxon>Bacillariaceae</taxon>
        <taxon>Cylindrotheca</taxon>
    </lineage>
</organism>
<dbReference type="AlphaFoldDB" id="A0AAD2CM82"/>
<evidence type="ECO:0000313" key="2">
    <source>
        <dbReference type="EMBL" id="CAJ1937131.1"/>
    </source>
</evidence>
<sequence>MGKSPASKAASANTKKLGVAKSKASFVGKKAMKKRLEIDLEQPKDRDPVNSNDVDIKQIANGHDALRTADKFEAQRIAERESRRREDYNKLVPKLSEWWSKKLYCDEAVNQAMQRMDRIQTGNALFAAWDDRYPGAWNQPCLRFDALFNDYAGTSTCNDRFLQ</sequence>
<gene>
    <name evidence="2" type="ORF">CYCCA115_LOCUS5524</name>
</gene>
<evidence type="ECO:0000256" key="1">
    <source>
        <dbReference type="SAM" id="MobiDB-lite"/>
    </source>
</evidence>
<keyword evidence="3" id="KW-1185">Reference proteome</keyword>
<feature type="region of interest" description="Disordered" evidence="1">
    <location>
        <begin position="1"/>
        <end position="20"/>
    </location>
</feature>
<dbReference type="EMBL" id="CAKOGP040000604">
    <property type="protein sequence ID" value="CAJ1937131.1"/>
    <property type="molecule type" value="Genomic_DNA"/>
</dbReference>
<name>A0AAD2CM82_9STRA</name>
<reference evidence="2" key="1">
    <citation type="submission" date="2023-08" db="EMBL/GenBank/DDBJ databases">
        <authorList>
            <person name="Audoor S."/>
            <person name="Bilcke G."/>
        </authorList>
    </citation>
    <scope>NUCLEOTIDE SEQUENCE</scope>
</reference>
<comment type="caution">
    <text evidence="2">The sequence shown here is derived from an EMBL/GenBank/DDBJ whole genome shotgun (WGS) entry which is preliminary data.</text>
</comment>